<dbReference type="Pfam" id="PF00668">
    <property type="entry name" value="Condensation"/>
    <property type="match status" value="2"/>
</dbReference>
<dbReference type="PANTHER" id="PTHR45527">
    <property type="entry name" value="NONRIBOSOMAL PEPTIDE SYNTHETASE"/>
    <property type="match status" value="1"/>
</dbReference>
<proteinExistence type="inferred from homology"/>
<organism evidence="9 10">
    <name type="scientific">Streptomyces aurantiogriseus</name>
    <dbReference type="NCBI Taxonomy" id="66870"/>
    <lineage>
        <taxon>Bacteria</taxon>
        <taxon>Bacillati</taxon>
        <taxon>Actinomycetota</taxon>
        <taxon>Actinomycetes</taxon>
        <taxon>Kitasatosporales</taxon>
        <taxon>Streptomycetaceae</taxon>
        <taxon>Streptomyces</taxon>
    </lineage>
</organism>
<dbReference type="InterPro" id="IPR036736">
    <property type="entry name" value="ACP-like_sf"/>
</dbReference>
<comment type="caution">
    <text evidence="9">The sequence shown here is derived from an EMBL/GenBank/DDBJ whole genome shotgun (WGS) entry which is preliminary data.</text>
</comment>
<dbReference type="GO" id="GO:0031177">
    <property type="term" value="F:phosphopantetheine binding"/>
    <property type="evidence" value="ECO:0007669"/>
    <property type="project" value="InterPro"/>
</dbReference>
<dbReference type="GO" id="GO:0017000">
    <property type="term" value="P:antibiotic biosynthetic process"/>
    <property type="evidence" value="ECO:0007669"/>
    <property type="project" value="UniProtKB-KW"/>
</dbReference>
<dbReference type="InterPro" id="IPR006162">
    <property type="entry name" value="Ppantetheine_attach_site"/>
</dbReference>
<accession>A0A918FP83</accession>
<evidence type="ECO:0000256" key="3">
    <source>
        <dbReference type="ARBA" id="ARBA00022450"/>
    </source>
</evidence>
<protein>
    <recommendedName>
        <fullName evidence="8">Carrier domain-containing protein</fullName>
    </recommendedName>
</protein>
<dbReference type="GO" id="GO:0044550">
    <property type="term" value="P:secondary metabolite biosynthetic process"/>
    <property type="evidence" value="ECO:0007669"/>
    <property type="project" value="UniProtKB-ARBA"/>
</dbReference>
<dbReference type="Gene3D" id="3.40.50.1820">
    <property type="entry name" value="alpha/beta hydrolase"/>
    <property type="match status" value="1"/>
</dbReference>
<dbReference type="InterPro" id="IPR020806">
    <property type="entry name" value="PKS_PP-bd"/>
</dbReference>
<feature type="compositionally biased region" description="Basic residues" evidence="7">
    <location>
        <begin position="2173"/>
        <end position="2183"/>
    </location>
</feature>
<dbReference type="Gene3D" id="3.30.559.30">
    <property type="entry name" value="Nonribosomal peptide synthetase, condensation domain"/>
    <property type="match status" value="2"/>
</dbReference>
<dbReference type="InterPro" id="IPR001242">
    <property type="entry name" value="Condensation_dom"/>
</dbReference>
<dbReference type="NCBIfam" id="TIGR01720">
    <property type="entry name" value="NRPS-para261"/>
    <property type="match status" value="1"/>
</dbReference>
<sequence length="2183" mass="232376">MGDNALCSADQAWPGDGFTDAPVPVATIPELFARRVAAAPDALALVNDDDSLTYRQLDARSDRLASLLTARGIGPETVVGVAVRRSPALWVAVLAVLKAGGAYLPVDPAHPAERITYMLADSAARLLLTDAPTARLLPPVTVPLLHLDDRADAAVPDAERDSTAPTAPLPANTAYVIYTSGSTGRPKGVEVTHTGLASLLATHLDRLKVTAESRVLQFASPSFDASVWEMCMGLLTGATLVVADQDALAPGRPLAATVDRHRVTHVTLPPPVLAALPADALSTVETLVVAGDATVPELADAWSVGRRMINAYGPTETTVCATMSAPLPGDGRVPPIGRAVTDTRVHVLDAQLRPVGPGEIGELHVTGASLARGYLGRPGLTAGRFVACPFGGPGERMYRTGDLAEWTADGDLVFHGRADTQVKIRGVRVEPHEVEAALMAHPGVAQAAVIAHEGRTGRRLVGYVVPARTDAASTAEDGVYGRVAFDSGFAKGELRAFLTRRLPDVMIPSVFVTLDALPLTPNGKLDKAALPAPEAEAGAYRAPRTPVEEILARLFADTLGRDRVGVDDDFFALGGDSIQSIQLVSRARAEGVDVGARDVFECRTVAALAETAAQREGSGAEPRLTELDGGGTGRLPLLPVARWIRGWGPGFDRFLQAMVVDLPADIDDDDLTATLAAVVDRHDLLRCRLVSDPDDGLLVAPPGSVDVASLIRRVPCAGVWDPEDWHRCLLDELDAAADRLDPASGTVAQFVRFVPERGAGRLLLVLHHLVVDGVSWRILLPDLAAAWRDIRAGNPPSPPAATTSVRRWAHALVAEAGRAARVAELDLWESIVAGPDPLLGARRLDPATDVVATVRETRVEVSAVVTQALLTDLPAAFRTGVNDGLLTALALAVARWRRARGETEPSALVRLEGHGREEAAAPGADLSRTVGWFTSVFPVRLDLAGIDLDDAFAGGPAAGAAVKAVKEQLRRIPDKGIGYGLLRHLNPATAAVLERHPLGQVGFNYLGRFSAADLPQELRGLGFTRVDDVRELAELDAAQDPRMPAPAELDINATVTDTPDGPRLAARFAAPEGVLTPEQTSELAGLWVAALEALARHVTAPHAGGLTPSDVPLVRIGQWELEEWERTYPGLTDVWPTTPLQAGLLFHSLMNDSEVDAYQVQYALHLSGRVDADRLRTAGQALLDRHPSLRTAFLPDATGDLVQLVVDGVTLPWRVVDLRPLDESDRADALDRCLREDLREHFDRTTPPMLRLTLVRTGPERSELVLTAHHALFDGWSVPLLVQDLLRLYGSDGDPAALPPVRDHGAFLAWRARQDPEESARVWRLELAGVDAPTRLVPDAGTDTDGAGTGRADVPLAADDARTLVRRAAELGVTLNTVVQGTWAVLLSRLTGREDVVFASTVSGRPPAVPGVDHIVGTFLNTLPVRVRCAPATALADLLTGLQTRQAALMDHHHYGLGEIHQAAGTDELFDTIIGFESFPMDRAGIVEANRAAGIAITGIKSFTTSHYPVTVLVFLDADRPHLRLQYQQRLLAPDLAADIAARFARVLRQLAETPSLRVGAVDVLAPEERERLLDARDATAPGTTVPELFERQVRATPDAVALVCGSEHLTYREVNARANHVAHALIRRGIGPEDVVAVALPPSADQVAARLGVLKAGAGHLPLDPEDPASALTGTTPALLLAPTTDEAAPDVPHHALDALTDVPRLTLDALTTAGDLPPTDPGDADRIRPLHRDNLAVRTYTLAHPGPPRGVLLTHGGLADTVSGLVSRLALGPGARLLAGCPADSDPAAQDVLTALCSGATAELLPALRGLADRENWTGAVLSTVPSSFAELLDETAVDLDAATVLFTGEHPNEALLRRVRDAVPGTRILHAHRQTETGRTLVADLPGDTPQGTAPAGDPLPPVRRYVLDAGLAPVPPGATGELYLGGGTLARGYEGRPGRTAAHFVADPYGPPGARMFRTGDLVRRMPDGRLIHTGQADDRTTTVRGRRIAPATTEAELTAHAGVRQAVVVTREDHTTGGPRRLVGYVVPDPHHPADSDELTTLLAERLPRCLVPDAFVPLDALPLRPDGTVDRTALPEPDTPRRAYRAPRTPQEQALCTLMAEVLKVERVGVNDDFFARGGDSLAATRLVSRIRKTLGASVQIRDVFQSRSVAELSRAVKNATRSDRPRLRRMNRSGQS</sequence>
<comment type="similarity">
    <text evidence="2">Belongs to the ATP-dependent AMP-binding enzyme family.</text>
</comment>
<dbReference type="PROSITE" id="PS50075">
    <property type="entry name" value="CARRIER"/>
    <property type="match status" value="2"/>
</dbReference>
<dbReference type="Gene3D" id="1.10.1200.10">
    <property type="entry name" value="ACP-like"/>
    <property type="match status" value="1"/>
</dbReference>
<keyword evidence="3" id="KW-0596">Phosphopantetheine</keyword>
<feature type="region of interest" description="Disordered" evidence="7">
    <location>
        <begin position="2162"/>
        <end position="2183"/>
    </location>
</feature>
<dbReference type="Pfam" id="PF00501">
    <property type="entry name" value="AMP-binding"/>
    <property type="match status" value="2"/>
</dbReference>
<evidence type="ECO:0000256" key="1">
    <source>
        <dbReference type="ARBA" id="ARBA00001957"/>
    </source>
</evidence>
<dbReference type="FunFam" id="1.10.1200.10:FF:000016">
    <property type="entry name" value="Non-ribosomal peptide synthase"/>
    <property type="match status" value="1"/>
</dbReference>
<evidence type="ECO:0000256" key="2">
    <source>
        <dbReference type="ARBA" id="ARBA00006432"/>
    </source>
</evidence>
<dbReference type="Gene3D" id="3.30.300.30">
    <property type="match status" value="2"/>
</dbReference>
<dbReference type="Proteomes" id="UP000658320">
    <property type="component" value="Unassembled WGS sequence"/>
</dbReference>
<dbReference type="InterPro" id="IPR023213">
    <property type="entry name" value="CAT-like_dom_sf"/>
</dbReference>
<keyword evidence="4" id="KW-0597">Phosphoprotein</keyword>
<dbReference type="PANTHER" id="PTHR45527:SF1">
    <property type="entry name" value="FATTY ACID SYNTHASE"/>
    <property type="match status" value="1"/>
</dbReference>
<evidence type="ECO:0000256" key="5">
    <source>
        <dbReference type="ARBA" id="ARBA00022737"/>
    </source>
</evidence>
<dbReference type="FunFam" id="3.30.300.30:FF:000010">
    <property type="entry name" value="Enterobactin synthetase component F"/>
    <property type="match status" value="1"/>
</dbReference>
<dbReference type="InterPro" id="IPR042099">
    <property type="entry name" value="ANL_N_sf"/>
</dbReference>
<evidence type="ECO:0000256" key="6">
    <source>
        <dbReference type="ARBA" id="ARBA00023194"/>
    </source>
</evidence>
<evidence type="ECO:0000256" key="4">
    <source>
        <dbReference type="ARBA" id="ARBA00022553"/>
    </source>
</evidence>
<reference evidence="9" key="2">
    <citation type="submission" date="2020-09" db="EMBL/GenBank/DDBJ databases">
        <authorList>
            <person name="Sun Q."/>
            <person name="Ohkuma M."/>
        </authorList>
    </citation>
    <scope>NUCLEOTIDE SEQUENCE</scope>
    <source>
        <strain evidence="9">JCM 4346</strain>
    </source>
</reference>
<keyword evidence="5" id="KW-0677">Repeat</keyword>
<dbReference type="InterPro" id="IPR010060">
    <property type="entry name" value="NRPS_synth"/>
</dbReference>
<dbReference type="PROSITE" id="PS00455">
    <property type="entry name" value="AMP_BINDING"/>
    <property type="match status" value="1"/>
</dbReference>
<dbReference type="FunFam" id="1.10.1200.10:FF:000005">
    <property type="entry name" value="Nonribosomal peptide synthetase 1"/>
    <property type="match status" value="1"/>
</dbReference>
<dbReference type="InterPro" id="IPR010071">
    <property type="entry name" value="AA_adenyl_dom"/>
</dbReference>
<dbReference type="Pfam" id="PF13193">
    <property type="entry name" value="AMP-binding_C"/>
    <property type="match status" value="2"/>
</dbReference>
<dbReference type="GO" id="GO:0005737">
    <property type="term" value="C:cytoplasm"/>
    <property type="evidence" value="ECO:0007669"/>
    <property type="project" value="TreeGrafter"/>
</dbReference>
<reference evidence="9" key="1">
    <citation type="journal article" date="2014" name="Int. J. Syst. Evol. Microbiol.">
        <title>Complete genome sequence of Corynebacterium casei LMG S-19264T (=DSM 44701T), isolated from a smear-ripened cheese.</title>
        <authorList>
            <consortium name="US DOE Joint Genome Institute (JGI-PGF)"/>
            <person name="Walter F."/>
            <person name="Albersmeier A."/>
            <person name="Kalinowski J."/>
            <person name="Ruckert C."/>
        </authorList>
    </citation>
    <scope>NUCLEOTIDE SEQUENCE</scope>
    <source>
        <strain evidence="9">JCM 4346</strain>
    </source>
</reference>
<dbReference type="SUPFAM" id="SSF56801">
    <property type="entry name" value="Acetyl-CoA synthetase-like"/>
    <property type="match status" value="2"/>
</dbReference>
<dbReference type="NCBIfam" id="TIGR01733">
    <property type="entry name" value="AA-adenyl-dom"/>
    <property type="match status" value="1"/>
</dbReference>
<name>A0A918FP83_9ACTN</name>
<evidence type="ECO:0000259" key="8">
    <source>
        <dbReference type="PROSITE" id="PS50075"/>
    </source>
</evidence>
<dbReference type="GO" id="GO:0003824">
    <property type="term" value="F:catalytic activity"/>
    <property type="evidence" value="ECO:0007669"/>
    <property type="project" value="InterPro"/>
</dbReference>
<dbReference type="GO" id="GO:0008610">
    <property type="term" value="P:lipid biosynthetic process"/>
    <property type="evidence" value="ECO:0007669"/>
    <property type="project" value="UniProtKB-ARBA"/>
</dbReference>
<dbReference type="EMBL" id="BMSX01000044">
    <property type="protein sequence ID" value="GGR62914.1"/>
    <property type="molecule type" value="Genomic_DNA"/>
</dbReference>
<dbReference type="GO" id="GO:0043041">
    <property type="term" value="P:amino acid activation for nonribosomal peptide biosynthetic process"/>
    <property type="evidence" value="ECO:0007669"/>
    <property type="project" value="TreeGrafter"/>
</dbReference>
<dbReference type="GO" id="GO:0072330">
    <property type="term" value="P:monocarboxylic acid biosynthetic process"/>
    <property type="evidence" value="ECO:0007669"/>
    <property type="project" value="UniProtKB-ARBA"/>
</dbReference>
<feature type="region of interest" description="Disordered" evidence="7">
    <location>
        <begin position="2073"/>
        <end position="2095"/>
    </location>
</feature>
<feature type="domain" description="Carrier" evidence="8">
    <location>
        <begin position="542"/>
        <end position="616"/>
    </location>
</feature>
<gene>
    <name evidence="9" type="ORF">GCM10010251_94530</name>
</gene>
<dbReference type="Gene3D" id="3.30.559.10">
    <property type="entry name" value="Chloramphenicol acetyltransferase-like domain"/>
    <property type="match status" value="2"/>
</dbReference>
<dbReference type="SUPFAM" id="SSF52777">
    <property type="entry name" value="CoA-dependent acyltransferases"/>
    <property type="match status" value="4"/>
</dbReference>
<dbReference type="SMART" id="SM00823">
    <property type="entry name" value="PKS_PP"/>
    <property type="match status" value="2"/>
</dbReference>
<dbReference type="InterPro" id="IPR009081">
    <property type="entry name" value="PP-bd_ACP"/>
</dbReference>
<dbReference type="InterPro" id="IPR045851">
    <property type="entry name" value="AMP-bd_C_sf"/>
</dbReference>
<evidence type="ECO:0000256" key="7">
    <source>
        <dbReference type="SAM" id="MobiDB-lite"/>
    </source>
</evidence>
<comment type="cofactor">
    <cofactor evidence="1">
        <name>pantetheine 4'-phosphate</name>
        <dbReference type="ChEBI" id="CHEBI:47942"/>
    </cofactor>
</comment>
<dbReference type="InterPro" id="IPR000873">
    <property type="entry name" value="AMP-dep_synth/lig_dom"/>
</dbReference>
<dbReference type="SUPFAM" id="SSF47336">
    <property type="entry name" value="ACP-like"/>
    <property type="match status" value="2"/>
</dbReference>
<keyword evidence="6" id="KW-0045">Antibiotic biosynthesis</keyword>
<dbReference type="InterPro" id="IPR020845">
    <property type="entry name" value="AMP-binding_CS"/>
</dbReference>
<dbReference type="Pfam" id="PF00550">
    <property type="entry name" value="PP-binding"/>
    <property type="match status" value="2"/>
</dbReference>
<dbReference type="FunFam" id="3.40.50.980:FF:000001">
    <property type="entry name" value="Non-ribosomal peptide synthetase"/>
    <property type="match status" value="1"/>
</dbReference>
<dbReference type="Gene3D" id="3.40.50.12780">
    <property type="entry name" value="N-terminal domain of ligase-like"/>
    <property type="match status" value="2"/>
</dbReference>
<feature type="domain" description="Carrier" evidence="8">
    <location>
        <begin position="2092"/>
        <end position="2167"/>
    </location>
</feature>
<dbReference type="PROSITE" id="PS00012">
    <property type="entry name" value="PHOSPHOPANTETHEINE"/>
    <property type="match status" value="1"/>
</dbReference>
<keyword evidence="10" id="KW-1185">Reference proteome</keyword>
<evidence type="ECO:0000313" key="10">
    <source>
        <dbReference type="Proteomes" id="UP000658320"/>
    </source>
</evidence>
<dbReference type="CDD" id="cd19543">
    <property type="entry name" value="DCL_NRPS"/>
    <property type="match status" value="1"/>
</dbReference>
<dbReference type="InterPro" id="IPR029058">
    <property type="entry name" value="AB_hydrolase_fold"/>
</dbReference>
<evidence type="ECO:0000313" key="9">
    <source>
        <dbReference type="EMBL" id="GGR62914.1"/>
    </source>
</evidence>
<dbReference type="FunFam" id="3.40.50.12780:FF:000012">
    <property type="entry name" value="Non-ribosomal peptide synthetase"/>
    <property type="match status" value="1"/>
</dbReference>
<dbReference type="InterPro" id="IPR025110">
    <property type="entry name" value="AMP-bd_C"/>
</dbReference>